<dbReference type="EMBL" id="BOOK01000077">
    <property type="protein sequence ID" value="GII05722.1"/>
    <property type="molecule type" value="Genomic_DNA"/>
</dbReference>
<feature type="transmembrane region" description="Helical" evidence="2">
    <location>
        <begin position="12"/>
        <end position="37"/>
    </location>
</feature>
<feature type="compositionally biased region" description="Pro residues" evidence="1">
    <location>
        <begin position="69"/>
        <end position="83"/>
    </location>
</feature>
<organism evidence="3 4">
    <name type="scientific">Planobispora takensis</name>
    <dbReference type="NCBI Taxonomy" id="1367882"/>
    <lineage>
        <taxon>Bacteria</taxon>
        <taxon>Bacillati</taxon>
        <taxon>Actinomycetota</taxon>
        <taxon>Actinomycetes</taxon>
        <taxon>Streptosporangiales</taxon>
        <taxon>Streptosporangiaceae</taxon>
        <taxon>Planobispora</taxon>
    </lineage>
</organism>
<feature type="region of interest" description="Disordered" evidence="1">
    <location>
        <begin position="69"/>
        <end position="100"/>
    </location>
</feature>
<sequence length="178" mass="17948">MRGRTPVWAGAAWLRWILQVLSVILGVGVAVACNQILTEDGWSWGWTGIAVAVAAVSALVAYRLTRPPAAEPTPTPDPAPPAPSGQVVEDSTSAGSIDQLHGITGSVRLREVAPASSFVPPAGAPDQAPQQAPSTPDTAAAAGKAPTEGGQQRVSGSQAGGSITQIDGVGGDVTIERS</sequence>
<feature type="compositionally biased region" description="Polar residues" evidence="1">
    <location>
        <begin position="149"/>
        <end position="165"/>
    </location>
</feature>
<name>A0A8J3X0G4_9ACTN</name>
<keyword evidence="2" id="KW-0812">Transmembrane</keyword>
<accession>A0A8J3X0G4</accession>
<dbReference type="Proteomes" id="UP000634476">
    <property type="component" value="Unassembled WGS sequence"/>
</dbReference>
<comment type="caution">
    <text evidence="3">The sequence shown here is derived from an EMBL/GenBank/DDBJ whole genome shotgun (WGS) entry which is preliminary data.</text>
</comment>
<feature type="region of interest" description="Disordered" evidence="1">
    <location>
        <begin position="117"/>
        <end position="178"/>
    </location>
</feature>
<feature type="compositionally biased region" description="Low complexity" evidence="1">
    <location>
        <begin position="120"/>
        <end position="143"/>
    </location>
</feature>
<feature type="transmembrane region" description="Helical" evidence="2">
    <location>
        <begin position="43"/>
        <end position="62"/>
    </location>
</feature>
<reference evidence="3" key="1">
    <citation type="submission" date="2021-01" db="EMBL/GenBank/DDBJ databases">
        <title>Whole genome shotgun sequence of Planobispora takensis NBRC 109077.</title>
        <authorList>
            <person name="Komaki H."/>
            <person name="Tamura T."/>
        </authorList>
    </citation>
    <scope>NUCLEOTIDE SEQUENCE</scope>
    <source>
        <strain evidence="3">NBRC 109077</strain>
    </source>
</reference>
<proteinExistence type="predicted"/>
<gene>
    <name evidence="3" type="ORF">Pta02_77300</name>
</gene>
<keyword evidence="2" id="KW-1133">Transmembrane helix</keyword>
<evidence type="ECO:0000313" key="3">
    <source>
        <dbReference type="EMBL" id="GII05722.1"/>
    </source>
</evidence>
<dbReference type="PROSITE" id="PS51257">
    <property type="entry name" value="PROKAR_LIPOPROTEIN"/>
    <property type="match status" value="1"/>
</dbReference>
<dbReference type="AlphaFoldDB" id="A0A8J3X0G4"/>
<evidence type="ECO:0000313" key="4">
    <source>
        <dbReference type="Proteomes" id="UP000634476"/>
    </source>
</evidence>
<keyword evidence="4" id="KW-1185">Reference proteome</keyword>
<protein>
    <submittedName>
        <fullName evidence="3">Uncharacterized protein</fullName>
    </submittedName>
</protein>
<keyword evidence="2" id="KW-0472">Membrane</keyword>
<evidence type="ECO:0000256" key="2">
    <source>
        <dbReference type="SAM" id="Phobius"/>
    </source>
</evidence>
<evidence type="ECO:0000256" key="1">
    <source>
        <dbReference type="SAM" id="MobiDB-lite"/>
    </source>
</evidence>